<evidence type="ECO:0000259" key="8">
    <source>
        <dbReference type="Pfam" id="PF04052"/>
    </source>
</evidence>
<keyword evidence="10" id="KW-1185">Reference proteome</keyword>
<dbReference type="InterPro" id="IPR007195">
    <property type="entry name" value="TolB_N"/>
</dbReference>
<keyword evidence="4 7" id="KW-0732">Signal</keyword>
<gene>
    <name evidence="7 9" type="primary">tolB</name>
    <name evidence="9" type="ORF">AACH11_03290</name>
</gene>
<feature type="domain" description="TolB N-terminal" evidence="8">
    <location>
        <begin position="43"/>
        <end position="140"/>
    </location>
</feature>
<dbReference type="Proteomes" id="UP001368500">
    <property type="component" value="Unassembled WGS sequence"/>
</dbReference>
<evidence type="ECO:0000313" key="9">
    <source>
        <dbReference type="EMBL" id="MEK8024984.1"/>
    </source>
</evidence>
<comment type="similarity">
    <text evidence="2 7">Belongs to the TolB family.</text>
</comment>
<dbReference type="HAMAP" id="MF_00671">
    <property type="entry name" value="TolB"/>
    <property type="match status" value="1"/>
</dbReference>
<dbReference type="PANTHER" id="PTHR36842">
    <property type="entry name" value="PROTEIN TOLB HOMOLOG"/>
    <property type="match status" value="1"/>
</dbReference>
<evidence type="ECO:0000256" key="7">
    <source>
        <dbReference type="HAMAP-Rule" id="MF_00671"/>
    </source>
</evidence>
<dbReference type="NCBIfam" id="TIGR02800">
    <property type="entry name" value="propeller_TolB"/>
    <property type="match status" value="1"/>
</dbReference>
<organism evidence="9 10">
    <name type="scientific">Pseudaquabacterium rugosum</name>
    <dbReference type="NCBI Taxonomy" id="2984194"/>
    <lineage>
        <taxon>Bacteria</taxon>
        <taxon>Pseudomonadati</taxon>
        <taxon>Pseudomonadota</taxon>
        <taxon>Betaproteobacteria</taxon>
        <taxon>Burkholderiales</taxon>
        <taxon>Sphaerotilaceae</taxon>
        <taxon>Pseudaquabacterium</taxon>
    </lineage>
</organism>
<evidence type="ECO:0000313" key="10">
    <source>
        <dbReference type="Proteomes" id="UP001368500"/>
    </source>
</evidence>
<evidence type="ECO:0000256" key="1">
    <source>
        <dbReference type="ARBA" id="ARBA00004418"/>
    </source>
</evidence>
<keyword evidence="5 7" id="KW-0574">Periplasm</keyword>
<reference evidence="9 10" key="1">
    <citation type="submission" date="2024-04" db="EMBL/GenBank/DDBJ databases">
        <title>Novel species of the genus Ideonella isolated from streams.</title>
        <authorList>
            <person name="Lu H."/>
        </authorList>
    </citation>
    <scope>NUCLEOTIDE SEQUENCE [LARGE SCALE GENOMIC DNA]</scope>
    <source>
        <strain evidence="9 10">BYS139W</strain>
    </source>
</reference>
<dbReference type="Gene3D" id="3.40.50.10070">
    <property type="entry name" value="TolB, N-terminal domain"/>
    <property type="match status" value="1"/>
</dbReference>
<keyword evidence="3 7" id="KW-0132">Cell division</keyword>
<dbReference type="Gene3D" id="2.120.10.30">
    <property type="entry name" value="TolB, C-terminal domain"/>
    <property type="match status" value="1"/>
</dbReference>
<proteinExistence type="inferred from homology"/>
<dbReference type="InterPro" id="IPR011042">
    <property type="entry name" value="6-blade_b-propeller_TolB-like"/>
</dbReference>
<evidence type="ECO:0000256" key="3">
    <source>
        <dbReference type="ARBA" id="ARBA00022618"/>
    </source>
</evidence>
<comment type="caution">
    <text evidence="9">The sequence shown here is derived from an EMBL/GenBank/DDBJ whole genome shotgun (WGS) entry which is preliminary data.</text>
</comment>
<dbReference type="Pfam" id="PF04052">
    <property type="entry name" value="TolB_N"/>
    <property type="match status" value="1"/>
</dbReference>
<dbReference type="Pfam" id="PF07676">
    <property type="entry name" value="PD40"/>
    <property type="match status" value="4"/>
</dbReference>
<comment type="function">
    <text evidence="7">Part of the Tol-Pal system, which plays a role in outer membrane invagination during cell division and is important for maintaining outer membrane integrity.</text>
</comment>
<evidence type="ECO:0000256" key="4">
    <source>
        <dbReference type="ARBA" id="ARBA00022729"/>
    </source>
</evidence>
<dbReference type="PROSITE" id="PS51318">
    <property type="entry name" value="TAT"/>
    <property type="match status" value="1"/>
</dbReference>
<dbReference type="InterPro" id="IPR011659">
    <property type="entry name" value="WD40"/>
</dbReference>
<comment type="subcellular location">
    <subcellularLocation>
        <location evidence="1 7">Periplasm</location>
    </subcellularLocation>
</comment>
<protein>
    <recommendedName>
        <fullName evidence="7">Tol-Pal system protein TolB</fullName>
    </recommendedName>
</protein>
<sequence>MPEMTDRRSFHRALLGSALGLTAGAGAGLGGALWPSAVRAQYRVEIAGIGANQLPVAVVAFRGEEQLAQPVAPVLRADLVRSGVFRLIEAPGVMDESSQPVIADWRGRGADALVLGSATRLADGRIDVRYKLWDVVKGEDLGGQSVVVPAADLRLAAHRIADLLQKRLTGEAGVNATRIAYVTKGGGRYQLHIADADGLGDQVGLTSPQPIISPSWSPDGRRLAYVSFERGKAVVMVQNVADGQRRSVAAWRGSNSAPTWSPDGKRLVVTLSRDGPSQLYMLDLDTDGVRRFSFSNAIDTEATFSPDGRWVYFVSDRSGGPQIYRKRADDFSAEGAQAERVTFSGSYNISPSISPDGRWLAYVNRNGGFRTMLMPLDGGGAAQPVGDSTDDESPSFAPNSRLLLYATRAKGRDVLMTSTLDGSVRTPLLITGADVREPAWGPYTP</sequence>
<dbReference type="InterPro" id="IPR006311">
    <property type="entry name" value="TAT_signal"/>
</dbReference>
<dbReference type="PANTHER" id="PTHR36842:SF1">
    <property type="entry name" value="PROTEIN TOLB"/>
    <property type="match status" value="1"/>
</dbReference>
<name>A0ABU9B544_9BURK</name>
<dbReference type="SUPFAM" id="SSF69304">
    <property type="entry name" value="Tricorn protease N-terminal domain"/>
    <property type="match status" value="1"/>
</dbReference>
<dbReference type="InterPro" id="IPR014167">
    <property type="entry name" value="Tol-Pal_TolB"/>
</dbReference>
<evidence type="ECO:0000256" key="6">
    <source>
        <dbReference type="ARBA" id="ARBA00023306"/>
    </source>
</evidence>
<dbReference type="EMBL" id="JBBUTF010000003">
    <property type="protein sequence ID" value="MEK8024984.1"/>
    <property type="molecule type" value="Genomic_DNA"/>
</dbReference>
<keyword evidence="6 7" id="KW-0131">Cell cycle</keyword>
<evidence type="ECO:0000256" key="5">
    <source>
        <dbReference type="ARBA" id="ARBA00022764"/>
    </source>
</evidence>
<accession>A0ABU9B544</accession>
<dbReference type="SUPFAM" id="SSF52964">
    <property type="entry name" value="TolB, N-terminal domain"/>
    <property type="match status" value="1"/>
</dbReference>
<comment type="subunit">
    <text evidence="7">The Tol-Pal system is composed of five core proteins: the inner membrane proteins TolA, TolQ and TolR, the periplasmic protein TolB and the outer membrane protein Pal. They form a network linking the inner and outer membranes and the peptidoglycan layer.</text>
</comment>
<evidence type="ECO:0000256" key="2">
    <source>
        <dbReference type="ARBA" id="ARBA00009820"/>
    </source>
</evidence>